<organism evidence="1 2">
    <name type="scientific">Rubripirellula obstinata</name>
    <dbReference type="NCBI Taxonomy" id="406547"/>
    <lineage>
        <taxon>Bacteria</taxon>
        <taxon>Pseudomonadati</taxon>
        <taxon>Planctomycetota</taxon>
        <taxon>Planctomycetia</taxon>
        <taxon>Pirellulales</taxon>
        <taxon>Pirellulaceae</taxon>
        <taxon>Rubripirellula</taxon>
    </lineage>
</organism>
<gene>
    <name evidence="1" type="ORF">LF1_28750</name>
</gene>
<accession>A0A5B1CID9</accession>
<keyword evidence="2" id="KW-1185">Reference proteome</keyword>
<evidence type="ECO:0008006" key="3">
    <source>
        <dbReference type="Google" id="ProtNLM"/>
    </source>
</evidence>
<sequence length="106" mass="11890">MKPLIGIGVVLGLILLWWFWPQKDKISDSEYEVAIALYRVCNQANDEGLARIETLIADAEGAEPDKEVSPLRSIVEMAKLGQWKDAARACREIMDNQVSMLITPMT</sequence>
<evidence type="ECO:0000313" key="1">
    <source>
        <dbReference type="EMBL" id="KAA1260336.1"/>
    </source>
</evidence>
<dbReference type="EMBL" id="VRLW01000001">
    <property type="protein sequence ID" value="KAA1260336.1"/>
    <property type="molecule type" value="Genomic_DNA"/>
</dbReference>
<dbReference type="AlphaFoldDB" id="A0A5B1CID9"/>
<dbReference type="OrthoDB" id="290183at2"/>
<dbReference type="RefSeq" id="WP_068259557.1">
    <property type="nucleotide sequence ID" value="NZ_LWSK01000011.1"/>
</dbReference>
<comment type="caution">
    <text evidence="1">The sequence shown here is derived from an EMBL/GenBank/DDBJ whole genome shotgun (WGS) entry which is preliminary data.</text>
</comment>
<evidence type="ECO:0000313" key="2">
    <source>
        <dbReference type="Proteomes" id="UP000322699"/>
    </source>
</evidence>
<proteinExistence type="predicted"/>
<protein>
    <recommendedName>
        <fullName evidence="3">Tetratricopeptide repeat protein</fullName>
    </recommendedName>
</protein>
<dbReference type="Proteomes" id="UP000322699">
    <property type="component" value="Unassembled WGS sequence"/>
</dbReference>
<name>A0A5B1CID9_9BACT</name>
<reference evidence="1 2" key="1">
    <citation type="submission" date="2019-08" db="EMBL/GenBank/DDBJ databases">
        <title>Deep-cultivation of Planctomycetes and their phenomic and genomic characterization uncovers novel biology.</title>
        <authorList>
            <person name="Wiegand S."/>
            <person name="Jogler M."/>
            <person name="Boedeker C."/>
            <person name="Pinto D."/>
            <person name="Vollmers J."/>
            <person name="Rivas-Marin E."/>
            <person name="Kohn T."/>
            <person name="Peeters S.H."/>
            <person name="Heuer A."/>
            <person name="Rast P."/>
            <person name="Oberbeckmann S."/>
            <person name="Bunk B."/>
            <person name="Jeske O."/>
            <person name="Meyerdierks A."/>
            <person name="Storesund J.E."/>
            <person name="Kallscheuer N."/>
            <person name="Luecker S."/>
            <person name="Lage O.M."/>
            <person name="Pohl T."/>
            <person name="Merkel B.J."/>
            <person name="Hornburger P."/>
            <person name="Mueller R.-W."/>
            <person name="Bruemmer F."/>
            <person name="Labrenz M."/>
            <person name="Spormann A.M."/>
            <person name="Op Den Camp H."/>
            <person name="Overmann J."/>
            <person name="Amann R."/>
            <person name="Jetten M.S.M."/>
            <person name="Mascher T."/>
            <person name="Medema M.H."/>
            <person name="Devos D.P."/>
            <person name="Kaster A.-K."/>
            <person name="Ovreas L."/>
            <person name="Rohde M."/>
            <person name="Galperin M.Y."/>
            <person name="Jogler C."/>
        </authorList>
    </citation>
    <scope>NUCLEOTIDE SEQUENCE [LARGE SCALE GENOMIC DNA]</scope>
    <source>
        <strain evidence="1 2">LF1</strain>
    </source>
</reference>